<keyword evidence="5" id="KW-1185">Reference proteome</keyword>
<dbReference type="Proteomes" id="UP000837801">
    <property type="component" value="Unassembled WGS sequence"/>
</dbReference>
<dbReference type="Pfam" id="PF08524">
    <property type="entry name" value="rRNA_processing"/>
    <property type="match status" value="1"/>
</dbReference>
<dbReference type="OrthoDB" id="2135053at2759"/>
<dbReference type="AlphaFoldDB" id="A0A9P0VYH6"/>
<feature type="compositionally biased region" description="Basic residues" evidence="3">
    <location>
        <begin position="1"/>
        <end position="14"/>
    </location>
</feature>
<comment type="similarity">
    <text evidence="1">Belongs to the FYV7 family.</text>
</comment>
<dbReference type="EMBL" id="CAKXYY010000008">
    <property type="protein sequence ID" value="CAH2352912.1"/>
    <property type="molecule type" value="Genomic_DNA"/>
</dbReference>
<feature type="region of interest" description="Disordered" evidence="3">
    <location>
        <begin position="1"/>
        <end position="28"/>
    </location>
</feature>
<comment type="caution">
    <text evidence="4">The sequence shown here is derived from an EMBL/GenBank/DDBJ whole genome shotgun (WGS) entry which is preliminary data.</text>
</comment>
<feature type="compositionally biased region" description="Basic and acidic residues" evidence="3">
    <location>
        <begin position="44"/>
        <end position="54"/>
    </location>
</feature>
<gene>
    <name evidence="4" type="ORF">CLIB1423_08S03972</name>
</gene>
<dbReference type="InterPro" id="IPR013730">
    <property type="entry name" value="Fyv7/TAP26"/>
</dbReference>
<evidence type="ECO:0000313" key="4">
    <source>
        <dbReference type="EMBL" id="CAH2352912.1"/>
    </source>
</evidence>
<feature type="compositionally biased region" description="Basic and acidic residues" evidence="3">
    <location>
        <begin position="65"/>
        <end position="131"/>
    </location>
</feature>
<accession>A0A9P0VYH6</accession>
<feature type="region of interest" description="Disordered" evidence="3">
    <location>
        <begin position="43"/>
        <end position="160"/>
    </location>
</feature>
<sequence length="160" mass="19255">MSGYKRTGKFQKKNPYKDRKEYKSDEIKKSLTHRARLRKNYFKLMEKEGLPIDKNEDENEAESENDNKSESRGNTRREYKKPDSKKPMNFAERAKLAKERKDLNRREKLESIKNRREVMAQRSKEREFKKERLSKKSRTGQPLMGPRINNLLDKIKSEMK</sequence>
<reference evidence="4" key="1">
    <citation type="submission" date="2022-03" db="EMBL/GenBank/DDBJ databases">
        <authorList>
            <person name="Legras J.-L."/>
            <person name="Devillers H."/>
            <person name="Grondin C."/>
        </authorList>
    </citation>
    <scope>NUCLEOTIDE SEQUENCE</scope>
    <source>
        <strain evidence="4">CLIB 1423</strain>
    </source>
</reference>
<evidence type="ECO:0000256" key="3">
    <source>
        <dbReference type="SAM" id="MobiDB-lite"/>
    </source>
</evidence>
<evidence type="ECO:0000313" key="5">
    <source>
        <dbReference type="Proteomes" id="UP000837801"/>
    </source>
</evidence>
<proteinExistence type="inferred from homology"/>
<name>A0A9P0VYH6_9ASCO</name>
<evidence type="ECO:0000256" key="1">
    <source>
        <dbReference type="ARBA" id="ARBA00006800"/>
    </source>
</evidence>
<protein>
    <recommendedName>
        <fullName evidence="2">rRNA-processing protein FYV7</fullName>
    </recommendedName>
</protein>
<feature type="compositionally biased region" description="Acidic residues" evidence="3">
    <location>
        <begin position="55"/>
        <end position="64"/>
    </location>
</feature>
<organism evidence="4 5">
    <name type="scientific">[Candida] railenensis</name>
    <dbReference type="NCBI Taxonomy" id="45579"/>
    <lineage>
        <taxon>Eukaryota</taxon>
        <taxon>Fungi</taxon>
        <taxon>Dikarya</taxon>
        <taxon>Ascomycota</taxon>
        <taxon>Saccharomycotina</taxon>
        <taxon>Pichiomycetes</taxon>
        <taxon>Debaryomycetaceae</taxon>
        <taxon>Kurtzmaniella</taxon>
    </lineage>
</organism>
<feature type="compositionally biased region" description="Basic and acidic residues" evidence="3">
    <location>
        <begin position="15"/>
        <end position="28"/>
    </location>
</feature>
<evidence type="ECO:0000256" key="2">
    <source>
        <dbReference type="ARBA" id="ARBA00018780"/>
    </source>
</evidence>